<keyword evidence="4" id="KW-0963">Cytoplasm</keyword>
<dbReference type="Pfam" id="PF16006">
    <property type="entry name" value="NUSAP"/>
    <property type="match status" value="1"/>
</dbReference>
<evidence type="ECO:0008006" key="15">
    <source>
        <dbReference type="Google" id="ProtNLM"/>
    </source>
</evidence>
<dbReference type="GO" id="GO:0005730">
    <property type="term" value="C:nucleolus"/>
    <property type="evidence" value="ECO:0007669"/>
    <property type="project" value="TreeGrafter"/>
</dbReference>
<sequence length="487" mass="56228">MEVPSVQDLDGLKYSELQKLAKQAGLKANLKADRLLKALKKHFHPDALPEQISDNSDGNWNLNDNDESQSWEEKEEHISTCHVIHRMGQHFEETQKESVSTVKSLKAGETDIFAHMSQCDQIQENNLKDKEVARPGYAKRERKRQRPTDTVSGKTKETSPAAKVLRHKGRLSRVVSKSSTPNFKKLHEAHFKKMESIDKYMERKQKRLEAVSSSIHEVKMMAMNSNLLTEAEKTPVSSSERSSGAGTRRTWDDQREQVRCRPASYRSRWHPTLEREIDRRRWTEDDAGKGKQRWNRKTTLDVHIQRDHGEITKDNEHKRSLIKTPTRKSSCFKTPESKTRRSFPQHKTEPVSNADKDLKLCVTDLESEESKSLLNKKRSAENKMNQSATTPFKFTAQLTETPNTNKKFDLQASLARPLGYQPHKGKLKPWGQAKENHASNKNTVSAMKDSFKQPILPTRDDRRKRHKEDRKLKRDKAVGTRRGILME</sequence>
<feature type="region of interest" description="Disordered" evidence="12">
    <location>
        <begin position="227"/>
        <end position="257"/>
    </location>
</feature>
<comment type="similarity">
    <text evidence="3">Belongs to the NUSAP family.</text>
</comment>
<feature type="compositionally biased region" description="Polar residues" evidence="12">
    <location>
        <begin position="235"/>
        <end position="245"/>
    </location>
</feature>
<dbReference type="GO" id="GO:0040001">
    <property type="term" value="P:establishment of mitotic spindle localization"/>
    <property type="evidence" value="ECO:0007669"/>
    <property type="project" value="InterPro"/>
</dbReference>
<keyword evidence="11" id="KW-0131">Cell cycle</keyword>
<feature type="region of interest" description="Disordered" evidence="12">
    <location>
        <begin position="426"/>
        <end position="487"/>
    </location>
</feature>
<feature type="region of interest" description="Disordered" evidence="12">
    <location>
        <begin position="325"/>
        <end position="351"/>
    </location>
</feature>
<dbReference type="AlphaFoldDB" id="A0AAV2ZJG8"/>
<evidence type="ECO:0000256" key="9">
    <source>
        <dbReference type="ARBA" id="ARBA00023212"/>
    </source>
</evidence>
<evidence type="ECO:0000256" key="11">
    <source>
        <dbReference type="ARBA" id="ARBA00023306"/>
    </source>
</evidence>
<keyword evidence="7" id="KW-0498">Mitosis</keyword>
<dbReference type="InterPro" id="IPR026756">
    <property type="entry name" value="NuSAP"/>
</dbReference>
<evidence type="ECO:0000313" key="13">
    <source>
        <dbReference type="EMBL" id="DBA14154.1"/>
    </source>
</evidence>
<name>A0AAV2ZJG8_PYXAD</name>
<evidence type="ECO:0000256" key="2">
    <source>
        <dbReference type="ARBA" id="ARBA00004186"/>
    </source>
</evidence>
<evidence type="ECO:0000256" key="6">
    <source>
        <dbReference type="ARBA" id="ARBA00022701"/>
    </source>
</evidence>
<organism evidence="13 14">
    <name type="scientific">Pyxicephalus adspersus</name>
    <name type="common">African bullfrog</name>
    <dbReference type="NCBI Taxonomy" id="30357"/>
    <lineage>
        <taxon>Eukaryota</taxon>
        <taxon>Metazoa</taxon>
        <taxon>Chordata</taxon>
        <taxon>Craniata</taxon>
        <taxon>Vertebrata</taxon>
        <taxon>Euteleostomi</taxon>
        <taxon>Amphibia</taxon>
        <taxon>Batrachia</taxon>
        <taxon>Anura</taxon>
        <taxon>Neobatrachia</taxon>
        <taxon>Ranoidea</taxon>
        <taxon>Pyxicephalidae</taxon>
        <taxon>Pyxicephalinae</taxon>
        <taxon>Pyxicephalus</taxon>
    </lineage>
</organism>
<dbReference type="GO" id="GO:0008017">
    <property type="term" value="F:microtubule binding"/>
    <property type="evidence" value="ECO:0007669"/>
    <property type="project" value="TreeGrafter"/>
</dbReference>
<accession>A0AAV2ZJG8</accession>
<keyword evidence="9" id="KW-0206">Cytoskeleton</keyword>
<feature type="region of interest" description="Disordered" evidence="12">
    <location>
        <begin position="124"/>
        <end position="179"/>
    </location>
</feature>
<dbReference type="PANTHER" id="PTHR15874">
    <property type="entry name" value="NUCLEOLAR AND SPINDLE-ASSOCIATED PROTEIN 1"/>
    <property type="match status" value="1"/>
</dbReference>
<evidence type="ECO:0000256" key="1">
    <source>
        <dbReference type="ARBA" id="ARBA00004123"/>
    </source>
</evidence>
<reference evidence="13" key="1">
    <citation type="thesis" date="2020" institute="ProQuest LLC" country="789 East Eisenhower Parkway, Ann Arbor, MI, USA">
        <title>Comparative Genomics and Chromosome Evolution.</title>
        <authorList>
            <person name="Mudd A.B."/>
        </authorList>
    </citation>
    <scope>NUCLEOTIDE SEQUENCE</scope>
    <source>
        <strain evidence="13">1538</strain>
        <tissue evidence="13">Blood</tissue>
    </source>
</reference>
<gene>
    <name evidence="13" type="ORF">GDO54_005164</name>
</gene>
<dbReference type="GO" id="GO:0000281">
    <property type="term" value="P:mitotic cytokinesis"/>
    <property type="evidence" value="ECO:0007669"/>
    <property type="project" value="InterPro"/>
</dbReference>
<evidence type="ECO:0000256" key="12">
    <source>
        <dbReference type="SAM" id="MobiDB-lite"/>
    </source>
</evidence>
<dbReference type="GO" id="GO:0072686">
    <property type="term" value="C:mitotic spindle"/>
    <property type="evidence" value="ECO:0007669"/>
    <property type="project" value="TreeGrafter"/>
</dbReference>
<keyword evidence="6" id="KW-0493">Microtubule</keyword>
<evidence type="ECO:0000256" key="5">
    <source>
        <dbReference type="ARBA" id="ARBA00022618"/>
    </source>
</evidence>
<dbReference type="Proteomes" id="UP001181693">
    <property type="component" value="Unassembled WGS sequence"/>
</dbReference>
<evidence type="ECO:0000256" key="10">
    <source>
        <dbReference type="ARBA" id="ARBA00023242"/>
    </source>
</evidence>
<evidence type="ECO:0000313" key="14">
    <source>
        <dbReference type="Proteomes" id="UP001181693"/>
    </source>
</evidence>
<dbReference type="GO" id="GO:0005874">
    <property type="term" value="C:microtubule"/>
    <property type="evidence" value="ECO:0007669"/>
    <property type="project" value="UniProtKB-KW"/>
</dbReference>
<evidence type="ECO:0000256" key="3">
    <source>
        <dbReference type="ARBA" id="ARBA00009702"/>
    </source>
</evidence>
<dbReference type="PANTHER" id="PTHR15874:SF1">
    <property type="entry name" value="NUCLEOLAR AND SPINDLE-ASSOCIATED PROTEIN 1"/>
    <property type="match status" value="1"/>
</dbReference>
<proteinExistence type="inferred from homology"/>
<evidence type="ECO:0000256" key="8">
    <source>
        <dbReference type="ARBA" id="ARBA00023125"/>
    </source>
</evidence>
<dbReference type="EMBL" id="DYDO01000013">
    <property type="protein sequence ID" value="DBA14154.1"/>
    <property type="molecule type" value="Genomic_DNA"/>
</dbReference>
<keyword evidence="14" id="KW-1185">Reference proteome</keyword>
<evidence type="ECO:0000256" key="4">
    <source>
        <dbReference type="ARBA" id="ARBA00022490"/>
    </source>
</evidence>
<keyword evidence="5" id="KW-0132">Cell division</keyword>
<evidence type="ECO:0000256" key="7">
    <source>
        <dbReference type="ARBA" id="ARBA00022776"/>
    </source>
</evidence>
<dbReference type="GO" id="GO:0003677">
    <property type="term" value="F:DNA binding"/>
    <property type="evidence" value="ECO:0007669"/>
    <property type="project" value="UniProtKB-KW"/>
</dbReference>
<dbReference type="GO" id="GO:0007076">
    <property type="term" value="P:mitotic chromosome condensation"/>
    <property type="evidence" value="ECO:0007669"/>
    <property type="project" value="TreeGrafter"/>
</dbReference>
<feature type="compositionally biased region" description="Basic and acidic residues" evidence="12">
    <location>
        <begin position="469"/>
        <end position="478"/>
    </location>
</feature>
<keyword evidence="8" id="KW-0238">DNA-binding</keyword>
<protein>
    <recommendedName>
        <fullName evidence="15">Nucleolar and spindle-associated protein 1</fullName>
    </recommendedName>
</protein>
<comment type="subcellular location">
    <subcellularLocation>
        <location evidence="2">Cytoplasm</location>
        <location evidence="2">Cytoskeleton</location>
        <location evidence="2">Spindle</location>
    </subcellularLocation>
    <subcellularLocation>
        <location evidence="1">Nucleus</location>
    </subcellularLocation>
</comment>
<keyword evidence="10" id="KW-0539">Nucleus</keyword>
<comment type="caution">
    <text evidence="13">The sequence shown here is derived from an EMBL/GenBank/DDBJ whole genome shotgun (WGS) entry which is preliminary data.</text>
</comment>